<keyword evidence="1 2" id="KW-0472">Membrane</keyword>
<accession>A0A2A4X609</accession>
<organism evidence="3 4">
    <name type="scientific">SAR86 cluster bacterium</name>
    <dbReference type="NCBI Taxonomy" id="2030880"/>
    <lineage>
        <taxon>Bacteria</taxon>
        <taxon>Pseudomonadati</taxon>
        <taxon>Pseudomonadota</taxon>
        <taxon>Gammaproteobacteria</taxon>
        <taxon>SAR86 cluster</taxon>
    </lineage>
</organism>
<dbReference type="EMBL" id="NVUL01000044">
    <property type="protein sequence ID" value="PCI77569.1"/>
    <property type="molecule type" value="Genomic_DNA"/>
</dbReference>
<dbReference type="PANTHER" id="PTHR35813:SF1">
    <property type="entry name" value="INNER MEMBRANE PROTEIN YBAN"/>
    <property type="match status" value="1"/>
</dbReference>
<comment type="caution">
    <text evidence="3">The sequence shown here is derived from an EMBL/GenBank/DDBJ whole genome shotgun (WGS) entry which is preliminary data.</text>
</comment>
<evidence type="ECO:0000313" key="4">
    <source>
        <dbReference type="Proteomes" id="UP000218767"/>
    </source>
</evidence>
<dbReference type="PIRSF" id="PIRSF016789">
    <property type="entry name" value="DUF454"/>
    <property type="match status" value="1"/>
</dbReference>
<feature type="transmembrane region" description="Helical" evidence="2">
    <location>
        <begin position="103"/>
        <end position="121"/>
    </location>
</feature>
<proteinExistence type="predicted"/>
<dbReference type="PANTHER" id="PTHR35813">
    <property type="entry name" value="INNER MEMBRANE PROTEIN YBAN"/>
    <property type="match status" value="1"/>
</dbReference>
<protein>
    <recommendedName>
        <fullName evidence="1">Inner membrane protein</fullName>
    </recommendedName>
</protein>
<name>A0A2A4X609_9GAMM</name>
<gene>
    <name evidence="3" type="ORF">COB20_07595</name>
</gene>
<dbReference type="Pfam" id="PF04304">
    <property type="entry name" value="DUF454"/>
    <property type="match status" value="1"/>
</dbReference>
<keyword evidence="1" id="KW-1003">Cell membrane</keyword>
<feature type="transmembrane region" description="Helical" evidence="2">
    <location>
        <begin position="12"/>
        <end position="32"/>
    </location>
</feature>
<keyword evidence="1" id="KW-0997">Cell inner membrane</keyword>
<evidence type="ECO:0000256" key="1">
    <source>
        <dbReference type="PIRNR" id="PIRNR016789"/>
    </source>
</evidence>
<comment type="subcellular location">
    <subcellularLocation>
        <location evidence="1">Cell inner membrane</location>
        <topology evidence="1">Multi-pass membrane protein</topology>
    </subcellularLocation>
</comment>
<keyword evidence="2" id="KW-1133">Transmembrane helix</keyword>
<evidence type="ECO:0000256" key="2">
    <source>
        <dbReference type="SAM" id="Phobius"/>
    </source>
</evidence>
<sequence length="130" mass="14514">MTSERNTWQKVLWLLLAYATLAIGLIGAFLPILPTTPFLLVAVWAGSHASSKFKWWLLRHKHFGPGLRDWYRDNAIAKPAKIAAVTVISVSWLIIILSGSPTGVIVFTGLLFIGCISFLLSRPDTRKIQR</sequence>
<dbReference type="GO" id="GO:0005886">
    <property type="term" value="C:plasma membrane"/>
    <property type="evidence" value="ECO:0007669"/>
    <property type="project" value="UniProtKB-SubCell"/>
</dbReference>
<evidence type="ECO:0000313" key="3">
    <source>
        <dbReference type="EMBL" id="PCI77569.1"/>
    </source>
</evidence>
<keyword evidence="2" id="KW-0812">Transmembrane</keyword>
<dbReference type="Proteomes" id="UP000218767">
    <property type="component" value="Unassembled WGS sequence"/>
</dbReference>
<reference evidence="4" key="1">
    <citation type="submission" date="2017-08" db="EMBL/GenBank/DDBJ databases">
        <title>A dynamic microbial community with high functional redundancy inhabits the cold, oxic subseafloor aquifer.</title>
        <authorList>
            <person name="Tully B.J."/>
            <person name="Wheat C.G."/>
            <person name="Glazer B.T."/>
            <person name="Huber J.A."/>
        </authorList>
    </citation>
    <scope>NUCLEOTIDE SEQUENCE [LARGE SCALE GENOMIC DNA]</scope>
</reference>
<dbReference type="AlphaFoldDB" id="A0A2A4X609"/>
<dbReference type="InterPro" id="IPR007401">
    <property type="entry name" value="DUF454"/>
</dbReference>